<name>A0A6H5HRM3_9HEMI</name>
<evidence type="ECO:0000313" key="2">
    <source>
        <dbReference type="EMBL" id="CAB0019686.1"/>
    </source>
</evidence>
<proteinExistence type="predicted"/>
<feature type="region of interest" description="Disordered" evidence="1">
    <location>
        <begin position="123"/>
        <end position="145"/>
    </location>
</feature>
<sequence length="220" mass="23918">MDTCEDTSCMCILYTSATHTSTSGVARLNVTNTFKQAVPCQGDLQSCVSVCPSCIVTISPGYRVGKYRIANAGYLEIGSPALLENGPRSLRSDIGPGGWTRVEIGSRVAIRGRGANNTIRSWRDTTADGKNRDSNGDGAHPRAAAVTQTAQIGKETGTGDRETDLRPLSREFEQGVQSVEWDSCEGSTFWMQTLFGFHLVHRLFDLLTSLDFTNKSTTQK</sequence>
<reference evidence="2 3" key="1">
    <citation type="submission" date="2020-02" db="EMBL/GenBank/DDBJ databases">
        <authorList>
            <person name="Ferguson B K."/>
        </authorList>
    </citation>
    <scope>NUCLEOTIDE SEQUENCE [LARGE SCALE GENOMIC DNA]</scope>
</reference>
<feature type="compositionally biased region" description="Basic and acidic residues" evidence="1">
    <location>
        <begin position="123"/>
        <end position="135"/>
    </location>
</feature>
<keyword evidence="3" id="KW-1185">Reference proteome</keyword>
<dbReference type="AlphaFoldDB" id="A0A6H5HRM3"/>
<organism evidence="2 3">
    <name type="scientific">Nesidiocoris tenuis</name>
    <dbReference type="NCBI Taxonomy" id="355587"/>
    <lineage>
        <taxon>Eukaryota</taxon>
        <taxon>Metazoa</taxon>
        <taxon>Ecdysozoa</taxon>
        <taxon>Arthropoda</taxon>
        <taxon>Hexapoda</taxon>
        <taxon>Insecta</taxon>
        <taxon>Pterygota</taxon>
        <taxon>Neoptera</taxon>
        <taxon>Paraneoptera</taxon>
        <taxon>Hemiptera</taxon>
        <taxon>Heteroptera</taxon>
        <taxon>Panheteroptera</taxon>
        <taxon>Cimicomorpha</taxon>
        <taxon>Miridae</taxon>
        <taxon>Dicyphina</taxon>
        <taxon>Nesidiocoris</taxon>
    </lineage>
</organism>
<accession>A0A6H5HRM3</accession>
<evidence type="ECO:0000256" key="1">
    <source>
        <dbReference type="SAM" id="MobiDB-lite"/>
    </source>
</evidence>
<dbReference type="Proteomes" id="UP000479000">
    <property type="component" value="Unassembled WGS sequence"/>
</dbReference>
<dbReference type="EMBL" id="CADCXU010034403">
    <property type="protein sequence ID" value="CAB0019686.1"/>
    <property type="molecule type" value="Genomic_DNA"/>
</dbReference>
<protein>
    <submittedName>
        <fullName evidence="2">Uncharacterized protein</fullName>
    </submittedName>
</protein>
<evidence type="ECO:0000313" key="3">
    <source>
        <dbReference type="Proteomes" id="UP000479000"/>
    </source>
</evidence>
<feature type="non-terminal residue" evidence="2">
    <location>
        <position position="220"/>
    </location>
</feature>
<gene>
    <name evidence="2" type="ORF">NTEN_LOCUS23378</name>
</gene>